<dbReference type="EMBL" id="VINQ01000004">
    <property type="protein sequence ID" value="KAA0916724.1"/>
    <property type="molecule type" value="Genomic_DNA"/>
</dbReference>
<comment type="caution">
    <text evidence="1">The sequence shown here is derived from an EMBL/GenBank/DDBJ whole genome shotgun (WGS) entry which is preliminary data.</text>
</comment>
<protein>
    <submittedName>
        <fullName evidence="1">Uncharacterized protein</fullName>
    </submittedName>
</protein>
<keyword evidence="2" id="KW-1185">Reference proteome</keyword>
<reference evidence="1 2" key="1">
    <citation type="submission" date="2019-07" db="EMBL/GenBank/DDBJ databases">
        <title>Aquicoccus porphyridii gen. nov., sp. nov., isolated from a small marine red alga, Porphyridium marinum.</title>
        <authorList>
            <person name="Liu L."/>
        </authorList>
    </citation>
    <scope>NUCLEOTIDE SEQUENCE [LARGE SCALE GENOMIC DNA]</scope>
    <source>
        <strain evidence="1 2">L1 8-17</strain>
    </source>
</reference>
<proteinExistence type="predicted"/>
<name>A0A5A9ZHL0_9RHOB</name>
<gene>
    <name evidence="1" type="ORF">FLO80_07840</name>
</gene>
<evidence type="ECO:0000313" key="1">
    <source>
        <dbReference type="EMBL" id="KAA0916724.1"/>
    </source>
</evidence>
<accession>A0A5A9ZHL0</accession>
<dbReference type="RefSeq" id="WP_146611031.1">
    <property type="nucleotide sequence ID" value="NZ_VINQ01000004.1"/>
</dbReference>
<sequence length="114" mass="12781">MLSLRAALPIAQSLQPGPDNRNPHFPESVIMAETKEKTPKTPEQTAMRKAVRLVAYTAWLQDFRANNPDATAEQRKVAWTAAKQGEIRKGRKIIKALKRKGYDLTKPERATEAA</sequence>
<organism evidence="1 2">
    <name type="scientific">Aquicoccus porphyridii</name>
    <dbReference type="NCBI Taxonomy" id="1852029"/>
    <lineage>
        <taxon>Bacteria</taxon>
        <taxon>Pseudomonadati</taxon>
        <taxon>Pseudomonadota</taxon>
        <taxon>Alphaproteobacteria</taxon>
        <taxon>Rhodobacterales</taxon>
        <taxon>Paracoccaceae</taxon>
        <taxon>Aquicoccus</taxon>
    </lineage>
</organism>
<dbReference type="AlphaFoldDB" id="A0A5A9ZHL0"/>
<dbReference type="Proteomes" id="UP000325291">
    <property type="component" value="Unassembled WGS sequence"/>
</dbReference>
<evidence type="ECO:0000313" key="2">
    <source>
        <dbReference type="Proteomes" id="UP000325291"/>
    </source>
</evidence>